<proteinExistence type="predicted"/>
<dbReference type="PANTHER" id="PTHR34706">
    <property type="entry name" value="SLR1338 PROTEIN"/>
    <property type="match status" value="1"/>
</dbReference>
<gene>
    <name evidence="2" type="ORF">KFL_001020110</name>
</gene>
<dbReference type="SUPFAM" id="SSF57850">
    <property type="entry name" value="RING/U-box"/>
    <property type="match status" value="1"/>
</dbReference>
<dbReference type="GO" id="GO:0004842">
    <property type="term" value="F:ubiquitin-protein transferase activity"/>
    <property type="evidence" value="ECO:0007669"/>
    <property type="project" value="InterPro"/>
</dbReference>
<sequence>MTDPVSVGQEGHVFERTAIAKWFQIRDTNPVTNTRLGSKNLTPCIPVQKRIQEFREAVTRLGGADKLPAAATPWPLSLALVAPYPSAPRAFGAPVTEGSAISRSFPWAAPIRTRREALKQLRNCRGDARSYTAVLETYVQSEYCSIDAKYRRAEPNSSECPGTPPSTRERRPVAEYKHVMHKLERLSGRLLADNPQARCAWEASLKPVRRQVYESLCRERYLVRFFAHEDRMQMPELDGLDHRSNDSEWVYDSVRSVSATGALSDAAVGSLQQVKTVFLVDDRFSMERSGHSGWTVDPADSEIRWGRMRRLLAQVAPLVAEFDPKGVDIHFMNSGVNVTGVQCGEQIVELFSRVEPPGEPCLTKPMQYFLDAYMSALCYDRGLKPLNLVVFTDNPKEPWSIQASLAEMIRSGCTPHQLSVGFVRVSSASA</sequence>
<evidence type="ECO:0000313" key="3">
    <source>
        <dbReference type="Proteomes" id="UP000054558"/>
    </source>
</evidence>
<organism evidence="2 3">
    <name type="scientific">Klebsormidium nitens</name>
    <name type="common">Green alga</name>
    <name type="synonym">Ulothrix nitens</name>
    <dbReference type="NCBI Taxonomy" id="105231"/>
    <lineage>
        <taxon>Eukaryota</taxon>
        <taxon>Viridiplantae</taxon>
        <taxon>Streptophyta</taxon>
        <taxon>Klebsormidiophyceae</taxon>
        <taxon>Klebsormidiales</taxon>
        <taxon>Klebsormidiaceae</taxon>
        <taxon>Klebsormidium</taxon>
    </lineage>
</organism>
<evidence type="ECO:0000259" key="1">
    <source>
        <dbReference type="PROSITE" id="PS51698"/>
    </source>
</evidence>
<dbReference type="GO" id="GO:0016567">
    <property type="term" value="P:protein ubiquitination"/>
    <property type="evidence" value="ECO:0007669"/>
    <property type="project" value="UniProtKB-UniPathway"/>
</dbReference>
<keyword evidence="3" id="KW-1185">Reference proteome</keyword>
<dbReference type="OrthoDB" id="2142040at2759"/>
<evidence type="ECO:0000313" key="2">
    <source>
        <dbReference type="EMBL" id="GAQ82160.1"/>
    </source>
</evidence>
<accession>A0A1Y1HU52</accession>
<feature type="domain" description="U-box" evidence="1">
    <location>
        <begin position="1"/>
        <end position="61"/>
    </location>
</feature>
<protein>
    <submittedName>
        <fullName evidence="2">U box domain containing protein</fullName>
    </submittedName>
</protein>
<dbReference type="InterPro" id="IPR013083">
    <property type="entry name" value="Znf_RING/FYVE/PHD"/>
</dbReference>
<dbReference type="SMART" id="SM00504">
    <property type="entry name" value="Ubox"/>
    <property type="match status" value="1"/>
</dbReference>
<dbReference type="Gene3D" id="3.30.40.10">
    <property type="entry name" value="Zinc/RING finger domain, C3HC4 (zinc finger)"/>
    <property type="match status" value="1"/>
</dbReference>
<dbReference type="AlphaFoldDB" id="A0A1Y1HU52"/>
<dbReference type="EMBL" id="DF237051">
    <property type="protein sequence ID" value="GAQ82160.1"/>
    <property type="molecule type" value="Genomic_DNA"/>
</dbReference>
<dbReference type="Proteomes" id="UP000054558">
    <property type="component" value="Unassembled WGS sequence"/>
</dbReference>
<dbReference type="PANTHER" id="PTHR34706:SF1">
    <property type="entry name" value="VWFA DOMAIN-CONTAINING PROTEIN"/>
    <property type="match status" value="1"/>
</dbReference>
<dbReference type="UniPathway" id="UPA00143"/>
<name>A0A1Y1HU52_KLENI</name>
<reference evidence="2 3" key="1">
    <citation type="journal article" date="2014" name="Nat. Commun.">
        <title>Klebsormidium flaccidum genome reveals primary factors for plant terrestrial adaptation.</title>
        <authorList>
            <person name="Hori K."/>
            <person name="Maruyama F."/>
            <person name="Fujisawa T."/>
            <person name="Togashi T."/>
            <person name="Yamamoto N."/>
            <person name="Seo M."/>
            <person name="Sato S."/>
            <person name="Yamada T."/>
            <person name="Mori H."/>
            <person name="Tajima N."/>
            <person name="Moriyama T."/>
            <person name="Ikeuchi M."/>
            <person name="Watanabe M."/>
            <person name="Wada H."/>
            <person name="Kobayashi K."/>
            <person name="Saito M."/>
            <person name="Masuda T."/>
            <person name="Sasaki-Sekimoto Y."/>
            <person name="Mashiguchi K."/>
            <person name="Awai K."/>
            <person name="Shimojima M."/>
            <person name="Masuda S."/>
            <person name="Iwai M."/>
            <person name="Nobusawa T."/>
            <person name="Narise T."/>
            <person name="Kondo S."/>
            <person name="Saito H."/>
            <person name="Sato R."/>
            <person name="Murakawa M."/>
            <person name="Ihara Y."/>
            <person name="Oshima-Yamada Y."/>
            <person name="Ohtaka K."/>
            <person name="Satoh M."/>
            <person name="Sonobe K."/>
            <person name="Ishii M."/>
            <person name="Ohtani R."/>
            <person name="Kanamori-Sato M."/>
            <person name="Honoki R."/>
            <person name="Miyazaki D."/>
            <person name="Mochizuki H."/>
            <person name="Umetsu J."/>
            <person name="Higashi K."/>
            <person name="Shibata D."/>
            <person name="Kamiya Y."/>
            <person name="Sato N."/>
            <person name="Nakamura Y."/>
            <person name="Tabata S."/>
            <person name="Ida S."/>
            <person name="Kurokawa K."/>
            <person name="Ohta H."/>
        </authorList>
    </citation>
    <scope>NUCLEOTIDE SEQUENCE [LARGE SCALE GENOMIC DNA]</scope>
    <source>
        <strain evidence="2 3">NIES-2285</strain>
    </source>
</reference>
<dbReference type="InterPro" id="IPR003613">
    <property type="entry name" value="Ubox_domain"/>
</dbReference>
<dbReference type="PROSITE" id="PS51698">
    <property type="entry name" value="U_BOX"/>
    <property type="match status" value="1"/>
</dbReference>
<dbReference type="Pfam" id="PF04564">
    <property type="entry name" value="U-box"/>
    <property type="match status" value="1"/>
</dbReference>